<evidence type="ECO:0000256" key="2">
    <source>
        <dbReference type="ARBA" id="ARBA00022630"/>
    </source>
</evidence>
<reference evidence="6 7" key="2">
    <citation type="journal article" date="2020" name="Int. J. Syst. Evol. Microbiol.">
        <title>Description and complete genome sequences of Bradyrhizobium symbiodeficiens sp. nov., a non-symbiotic bacterium associated with legumes native to Canada.</title>
        <authorList>
            <person name="Bromfield E.S.P."/>
            <person name="Cloutier S."/>
            <person name="Nguyen H.D.T."/>
        </authorList>
    </citation>
    <scope>NUCLEOTIDE SEQUENCE [LARGE SCALE GENOMIC DNA]</scope>
    <source>
        <strain evidence="6 7">65S1MB</strain>
    </source>
</reference>
<evidence type="ECO:0000256" key="4">
    <source>
        <dbReference type="SAM" id="MobiDB-lite"/>
    </source>
</evidence>
<dbReference type="PANTHER" id="PTHR43004:SF19">
    <property type="entry name" value="BINDING MONOOXYGENASE, PUTATIVE (JCVI)-RELATED"/>
    <property type="match status" value="1"/>
</dbReference>
<dbReference type="RefSeq" id="WP_140480618.1">
    <property type="nucleotide sequence ID" value="NZ_CP041090.2"/>
</dbReference>
<dbReference type="InterPro" id="IPR036188">
    <property type="entry name" value="FAD/NAD-bd_sf"/>
</dbReference>
<evidence type="ECO:0000256" key="1">
    <source>
        <dbReference type="ARBA" id="ARBA00001974"/>
    </source>
</evidence>
<evidence type="ECO:0000256" key="3">
    <source>
        <dbReference type="ARBA" id="ARBA00022827"/>
    </source>
</evidence>
<dbReference type="Pfam" id="PF01494">
    <property type="entry name" value="FAD_binding_3"/>
    <property type="match status" value="1"/>
</dbReference>
<dbReference type="Gene3D" id="3.50.50.60">
    <property type="entry name" value="FAD/NAD(P)-binding domain"/>
    <property type="match status" value="1"/>
</dbReference>
<dbReference type="Gene3D" id="3.30.70.2450">
    <property type="match status" value="1"/>
</dbReference>
<organism evidence="6 7">
    <name type="scientific">Bradyrhizobium symbiodeficiens</name>
    <dbReference type="NCBI Taxonomy" id="1404367"/>
    <lineage>
        <taxon>Bacteria</taxon>
        <taxon>Pseudomonadati</taxon>
        <taxon>Pseudomonadota</taxon>
        <taxon>Alphaproteobacteria</taxon>
        <taxon>Hyphomicrobiales</taxon>
        <taxon>Nitrobacteraceae</taxon>
        <taxon>Bradyrhizobium</taxon>
    </lineage>
</organism>
<dbReference type="PRINTS" id="PR00420">
    <property type="entry name" value="RNGMNOXGNASE"/>
</dbReference>
<proteinExistence type="predicted"/>
<dbReference type="Pfam" id="PF21274">
    <property type="entry name" value="Rng_hyd_C"/>
    <property type="match status" value="1"/>
</dbReference>
<accession>A0ABX5W9M3</accession>
<dbReference type="Proteomes" id="UP000319298">
    <property type="component" value="Chromosome"/>
</dbReference>
<keyword evidence="6" id="KW-0503">Monooxygenase</keyword>
<comment type="cofactor">
    <cofactor evidence="1">
        <name>FAD</name>
        <dbReference type="ChEBI" id="CHEBI:57692"/>
    </cofactor>
</comment>
<keyword evidence="2" id="KW-0285">Flavoprotein</keyword>
<feature type="domain" description="FAD-binding" evidence="5">
    <location>
        <begin position="28"/>
        <end position="352"/>
    </location>
</feature>
<name>A0ABX5W9M3_9BRAD</name>
<dbReference type="InterPro" id="IPR050641">
    <property type="entry name" value="RIFMO-like"/>
</dbReference>
<dbReference type="SUPFAM" id="SSF51905">
    <property type="entry name" value="FAD/NAD(P)-binding domain"/>
    <property type="match status" value="1"/>
</dbReference>
<dbReference type="InterPro" id="IPR002938">
    <property type="entry name" value="FAD-bd"/>
</dbReference>
<dbReference type="NCBIfam" id="NF005303">
    <property type="entry name" value="PRK06834.1"/>
    <property type="match status" value="1"/>
</dbReference>
<evidence type="ECO:0000259" key="5">
    <source>
        <dbReference type="Pfam" id="PF01494"/>
    </source>
</evidence>
<dbReference type="Gene3D" id="3.40.30.120">
    <property type="match status" value="1"/>
</dbReference>
<protein>
    <submittedName>
        <fullName evidence="6">FAD-dependent monooxygenase</fullName>
    </submittedName>
</protein>
<reference evidence="7" key="1">
    <citation type="submission" date="2019-06" db="EMBL/GenBank/DDBJ databases">
        <title>Whole-Genome Sequence of Bradyrhizobium sp. 3 Strain 65S1MB.</title>
        <authorList>
            <person name="Bromfield E.S.P."/>
            <person name="Cloutier S."/>
            <person name="Nguyen H.D.T."/>
        </authorList>
    </citation>
    <scope>NUCLEOTIDE SEQUENCE [LARGE SCALE GENOMIC DNA]</scope>
    <source>
        <strain evidence="7">65S1MB</strain>
    </source>
</reference>
<sequence length="526" mass="56380">MPVLLPTSRSHRRPHAAGAGKQMPRGHAVVIAGGGPTGLMLAAELALAKIDVAILERRASRDLVGTRAGGLHARSIEILDQRGVADRFLREGQIVQLAGFAWTRLDISDLPTRHAYGLALRQSHIERILADWVEELGVPIYRNVELTGFAEGDTGIDVTLSSGASLRTDYLVGCDGGRSLVRKAAGIDFPGTSPTLSNLMAEVEMREAPAWGLRHDALGFHGLSKTESGRVLVVVTEATLARTSEPSLRDLSDALVAVYGTDFGVKNPAWISRFTDAARQAATYRKGRVLLAGDAAHIHHSVGGQGLNLGVQDAVNLGWKLAQVVKGSSPDSLLDSYHAERHPVGARVLKNTMAQIALLRRGDDGLKAAREVISDLLAMDAPRLRVGAMMSGLDIAYDLGEGHALLGRRMPDLDLTVEGQALRLFTLLHGARGVLLNFGQHGGIAIKPWAERIDVVDVAYGGPWELPVIGQVTAPGAVLVRPDGHVAWVGDESQHGLEDALTRWFGPTSLHKKARGIPRARSKLVR</sequence>
<keyword evidence="7" id="KW-1185">Reference proteome</keyword>
<feature type="region of interest" description="Disordered" evidence="4">
    <location>
        <begin position="1"/>
        <end position="23"/>
    </location>
</feature>
<dbReference type="GO" id="GO:0004497">
    <property type="term" value="F:monooxygenase activity"/>
    <property type="evidence" value="ECO:0007669"/>
    <property type="project" value="UniProtKB-KW"/>
</dbReference>
<keyword evidence="6" id="KW-0560">Oxidoreductase</keyword>
<dbReference type="PANTHER" id="PTHR43004">
    <property type="entry name" value="TRK SYSTEM POTASSIUM UPTAKE PROTEIN"/>
    <property type="match status" value="1"/>
</dbReference>
<evidence type="ECO:0000313" key="7">
    <source>
        <dbReference type="Proteomes" id="UP000319298"/>
    </source>
</evidence>
<keyword evidence="3" id="KW-0274">FAD</keyword>
<evidence type="ECO:0000313" key="6">
    <source>
        <dbReference type="EMBL" id="QDF39374.1"/>
    </source>
</evidence>
<gene>
    <name evidence="6" type="ORF">FJN17_18395</name>
</gene>
<dbReference type="EMBL" id="CP041090">
    <property type="protein sequence ID" value="QDF39374.1"/>
    <property type="molecule type" value="Genomic_DNA"/>
</dbReference>